<dbReference type="Proteomes" id="UP000887578">
    <property type="component" value="Unplaced"/>
</dbReference>
<evidence type="ECO:0000313" key="1">
    <source>
        <dbReference type="Proteomes" id="UP000887578"/>
    </source>
</evidence>
<evidence type="ECO:0000313" key="2">
    <source>
        <dbReference type="WBParaSite" id="PDA_v2.g1722.t1"/>
    </source>
</evidence>
<reference evidence="2" key="1">
    <citation type="submission" date="2022-11" db="UniProtKB">
        <authorList>
            <consortium name="WormBaseParasite"/>
        </authorList>
    </citation>
    <scope>IDENTIFICATION</scope>
</reference>
<keyword evidence="1" id="KW-1185">Reference proteome</keyword>
<name>A0A914PG24_9BILA</name>
<proteinExistence type="predicted"/>
<accession>A0A914PG24</accession>
<dbReference type="WBParaSite" id="PDA_v2.g1722.t1">
    <property type="protein sequence ID" value="PDA_v2.g1722.t1"/>
    <property type="gene ID" value="PDA_v2.g1722"/>
</dbReference>
<protein>
    <submittedName>
        <fullName evidence="2">Uncharacterized protein</fullName>
    </submittedName>
</protein>
<dbReference type="AlphaFoldDB" id="A0A914PG24"/>
<organism evidence="1 2">
    <name type="scientific">Panagrolaimus davidi</name>
    <dbReference type="NCBI Taxonomy" id="227884"/>
    <lineage>
        <taxon>Eukaryota</taxon>
        <taxon>Metazoa</taxon>
        <taxon>Ecdysozoa</taxon>
        <taxon>Nematoda</taxon>
        <taxon>Chromadorea</taxon>
        <taxon>Rhabditida</taxon>
        <taxon>Tylenchina</taxon>
        <taxon>Panagrolaimomorpha</taxon>
        <taxon>Panagrolaimoidea</taxon>
        <taxon>Panagrolaimidae</taxon>
        <taxon>Panagrolaimus</taxon>
    </lineage>
</organism>
<sequence length="168" mass="19902">MDLNNLQNLKEPVLQVRLPVPKGMDPREVMVVKFSNIIEIDRLEISPVYRRNCEYDFMTKISTLNPILPFFMADIQRLRKIYSDFGLEIPSTTSTAKNALDKERIKLRFIYGEIKFEKLIDATQDFSQIIKILYRKMNLPTRGIEVFIRRNQKDYNGFLVKMKNELHI</sequence>